<reference evidence="1 2" key="1">
    <citation type="submission" date="2023-07" db="EMBL/GenBank/DDBJ databases">
        <title>Genomic Encyclopedia of Type Strains, Phase IV (KMG-IV): sequencing the most valuable type-strain genomes for metagenomic binning, comparative biology and taxonomic classification.</title>
        <authorList>
            <person name="Goeker M."/>
        </authorList>
    </citation>
    <scope>NUCLEOTIDE SEQUENCE [LARGE SCALE GENOMIC DNA]</scope>
    <source>
        <strain evidence="1 2">DSM 23837</strain>
    </source>
</reference>
<dbReference type="EMBL" id="JAUSTT010000002">
    <property type="protein sequence ID" value="MDQ0174738.1"/>
    <property type="molecule type" value="Genomic_DNA"/>
</dbReference>
<sequence>MLKSVVEFFRNLPAKHCAECGEEIDEQHECYGMKCENCLDIR</sequence>
<accession>A0ABT9WNL8</accession>
<gene>
    <name evidence="1" type="ORF">J2S08_000571</name>
</gene>
<name>A0ABT9WNL8_9BACI</name>
<dbReference type="Pfam" id="PF14149">
    <property type="entry name" value="YhfH"/>
    <property type="match status" value="1"/>
</dbReference>
<dbReference type="Proteomes" id="UP001223586">
    <property type="component" value="Unassembled WGS sequence"/>
</dbReference>
<dbReference type="RefSeq" id="WP_307226453.1">
    <property type="nucleotide sequence ID" value="NZ_JAUSTT010000002.1"/>
</dbReference>
<evidence type="ECO:0000313" key="1">
    <source>
        <dbReference type="EMBL" id="MDQ0174738.1"/>
    </source>
</evidence>
<dbReference type="InterPro" id="IPR025432">
    <property type="entry name" value="YhfH-like"/>
</dbReference>
<proteinExistence type="predicted"/>
<organism evidence="1 2">
    <name type="scientific">Bacillus chungangensis</name>
    <dbReference type="NCBI Taxonomy" id="587633"/>
    <lineage>
        <taxon>Bacteria</taxon>
        <taxon>Bacillati</taxon>
        <taxon>Bacillota</taxon>
        <taxon>Bacilli</taxon>
        <taxon>Bacillales</taxon>
        <taxon>Bacillaceae</taxon>
        <taxon>Bacillus</taxon>
    </lineage>
</organism>
<keyword evidence="2" id="KW-1185">Reference proteome</keyword>
<comment type="caution">
    <text evidence="1">The sequence shown here is derived from an EMBL/GenBank/DDBJ whole genome shotgun (WGS) entry which is preliminary data.</text>
</comment>
<evidence type="ECO:0000313" key="2">
    <source>
        <dbReference type="Proteomes" id="UP001223586"/>
    </source>
</evidence>
<protein>
    <submittedName>
        <fullName evidence="1">Nucleic acid-binding Zn ribbon protein</fullName>
    </submittedName>
</protein>